<name>A0ABM8VJX9_9BACL</name>
<gene>
    <name evidence="2" type="ORF">PAECIP111802_03693</name>
</gene>
<reference evidence="2 3" key="1">
    <citation type="submission" date="2021-06" db="EMBL/GenBank/DDBJ databases">
        <authorList>
            <person name="Criscuolo A."/>
        </authorList>
    </citation>
    <scope>NUCLEOTIDE SEQUENCE [LARGE SCALE GENOMIC DNA]</scope>
    <source>
        <strain evidence="3">CIP 111802</strain>
    </source>
</reference>
<comment type="caution">
    <text evidence="2">The sequence shown here is derived from an EMBL/GenBank/DDBJ whole genome shotgun (WGS) entry which is preliminary data.</text>
</comment>
<evidence type="ECO:0000313" key="3">
    <source>
        <dbReference type="Proteomes" id="UP000730618"/>
    </source>
</evidence>
<dbReference type="RefSeq" id="WP_218099996.1">
    <property type="nucleotide sequence ID" value="NZ_CAJVCE010000010.1"/>
</dbReference>
<dbReference type="PANTHER" id="PTHR21310">
    <property type="entry name" value="AMINOGLYCOSIDE PHOSPHOTRANSFERASE-RELATED-RELATED"/>
    <property type="match status" value="1"/>
</dbReference>
<sequence length="291" mass="32845">MHDKYMSRIKEVYPDLTIDDYVVNDIGQNNDVFIINQSLVFRFPKYEAGIVAMKKEQKILECIQNIVSLPIPFPLYESFEEGEVGKVFTGYALIPGVPLWKESLAGVKDEDSIKGLAMQLVTFLTELHSASGEIVNEFLQPVDQGPHEEMSALFRNIQNKLFPYMRKDAQTKVSEWFEAFLSSETSLGIQTALIHGDFGASNIIWRPDIGSLSGIIDFGGSGWGDPAYDFAGIWSSYGEAFYEMCIHLYPDGSDISKRVKFYKSTFALQEALHGIENNDRQAFEAGIQDYR</sequence>
<dbReference type="InterPro" id="IPR051678">
    <property type="entry name" value="AGP_Transferase"/>
</dbReference>
<dbReference type="PANTHER" id="PTHR21310:SF15">
    <property type="entry name" value="AMINOGLYCOSIDE PHOSPHOTRANSFERASE DOMAIN-CONTAINING PROTEIN"/>
    <property type="match status" value="1"/>
</dbReference>
<organism evidence="2 3">
    <name type="scientific">Paenibacillus allorhizosphaerae</name>
    <dbReference type="NCBI Taxonomy" id="2849866"/>
    <lineage>
        <taxon>Bacteria</taxon>
        <taxon>Bacillati</taxon>
        <taxon>Bacillota</taxon>
        <taxon>Bacilli</taxon>
        <taxon>Bacillales</taxon>
        <taxon>Paenibacillaceae</taxon>
        <taxon>Paenibacillus</taxon>
    </lineage>
</organism>
<dbReference type="Pfam" id="PF01636">
    <property type="entry name" value="APH"/>
    <property type="match status" value="1"/>
</dbReference>
<dbReference type="EMBL" id="CAJVCE010000010">
    <property type="protein sequence ID" value="CAG7646227.1"/>
    <property type="molecule type" value="Genomic_DNA"/>
</dbReference>
<dbReference type="InterPro" id="IPR002575">
    <property type="entry name" value="Aminoglycoside_PTrfase"/>
</dbReference>
<protein>
    <recommendedName>
        <fullName evidence="1">Aminoglycoside phosphotransferase domain-containing protein</fullName>
    </recommendedName>
</protein>
<evidence type="ECO:0000313" key="2">
    <source>
        <dbReference type="EMBL" id="CAG7646227.1"/>
    </source>
</evidence>
<keyword evidence="3" id="KW-1185">Reference proteome</keyword>
<feature type="domain" description="Aminoglycoside phosphotransferase" evidence="1">
    <location>
        <begin position="26"/>
        <end position="242"/>
    </location>
</feature>
<accession>A0ABM8VJX9</accession>
<evidence type="ECO:0000259" key="1">
    <source>
        <dbReference type="Pfam" id="PF01636"/>
    </source>
</evidence>
<dbReference type="Proteomes" id="UP000730618">
    <property type="component" value="Unassembled WGS sequence"/>
</dbReference>
<proteinExistence type="predicted"/>